<evidence type="ECO:0000256" key="2">
    <source>
        <dbReference type="ARBA" id="ARBA00004572"/>
    </source>
</evidence>
<organism evidence="19 20">
    <name type="scientific">Xylaria bambusicola</name>
    <dbReference type="NCBI Taxonomy" id="326684"/>
    <lineage>
        <taxon>Eukaryota</taxon>
        <taxon>Fungi</taxon>
        <taxon>Dikarya</taxon>
        <taxon>Ascomycota</taxon>
        <taxon>Pezizomycotina</taxon>
        <taxon>Sordariomycetes</taxon>
        <taxon>Xylariomycetidae</taxon>
        <taxon>Xylariales</taxon>
        <taxon>Xylariaceae</taxon>
        <taxon>Xylaria</taxon>
    </lineage>
</organism>
<dbReference type="SUPFAM" id="SSF55856">
    <property type="entry name" value="Cytochrome b5-like heme/steroid binding domain"/>
    <property type="match status" value="1"/>
</dbReference>
<protein>
    <recommendedName>
        <fullName evidence="21">Cytochrome-b5 reductase</fullName>
    </recommendedName>
</protein>
<evidence type="ECO:0000256" key="14">
    <source>
        <dbReference type="ARBA" id="ARBA00023136"/>
    </source>
</evidence>
<dbReference type="EMBL" id="JAWHQM010000008">
    <property type="protein sequence ID" value="KAK5628324.1"/>
    <property type="molecule type" value="Genomic_DNA"/>
</dbReference>
<keyword evidence="14 16" id="KW-0472">Membrane</keyword>
<keyword evidence="20" id="KW-1185">Reference proteome</keyword>
<dbReference type="GO" id="GO:0005741">
    <property type="term" value="C:mitochondrial outer membrane"/>
    <property type="evidence" value="ECO:0007669"/>
    <property type="project" value="UniProtKB-SubCell"/>
</dbReference>
<comment type="caution">
    <text evidence="19">The sequence shown here is derived from an EMBL/GenBank/DDBJ whole genome shotgun (WGS) entry which is preliminary data.</text>
</comment>
<evidence type="ECO:0000256" key="16">
    <source>
        <dbReference type="RuleBase" id="RU362121"/>
    </source>
</evidence>
<feature type="binding site" evidence="15">
    <location>
        <position position="269"/>
    </location>
    <ligand>
        <name>FAD</name>
        <dbReference type="ChEBI" id="CHEBI:57692"/>
    </ligand>
</feature>
<dbReference type="PROSITE" id="PS51384">
    <property type="entry name" value="FAD_FR"/>
    <property type="match status" value="1"/>
</dbReference>
<dbReference type="Gene3D" id="2.40.30.10">
    <property type="entry name" value="Translation factors"/>
    <property type="match status" value="1"/>
</dbReference>
<name>A0AAN7UVK7_9PEZI</name>
<dbReference type="PANTHER" id="PTHR19370">
    <property type="entry name" value="NADH-CYTOCHROME B5 REDUCTASE"/>
    <property type="match status" value="1"/>
</dbReference>
<dbReference type="Gene3D" id="3.40.50.80">
    <property type="entry name" value="Nucleotide-binding domain of ferredoxin-NADP reductase (FNR) module"/>
    <property type="match status" value="1"/>
</dbReference>
<evidence type="ECO:0000256" key="12">
    <source>
        <dbReference type="ARBA" id="ARBA00023004"/>
    </source>
</evidence>
<comment type="cofactor">
    <cofactor evidence="1 15">
        <name>FAD</name>
        <dbReference type="ChEBI" id="CHEBI:57692"/>
    </cofactor>
</comment>
<evidence type="ECO:0000256" key="5">
    <source>
        <dbReference type="ARBA" id="ARBA00022630"/>
    </source>
</evidence>
<dbReference type="FunFam" id="3.10.120.10:FF:000002">
    <property type="entry name" value="Cytochrome b5 type B"/>
    <property type="match status" value="1"/>
</dbReference>
<feature type="binding site" evidence="15">
    <location>
        <position position="267"/>
    </location>
    <ligand>
        <name>FAD</name>
        <dbReference type="ChEBI" id="CHEBI:57692"/>
    </ligand>
</feature>
<evidence type="ECO:0000256" key="6">
    <source>
        <dbReference type="ARBA" id="ARBA00022692"/>
    </source>
</evidence>
<evidence type="ECO:0000313" key="20">
    <source>
        <dbReference type="Proteomes" id="UP001305414"/>
    </source>
</evidence>
<feature type="binding site" evidence="15">
    <location>
        <position position="336"/>
    </location>
    <ligand>
        <name>FAD</name>
        <dbReference type="ChEBI" id="CHEBI:57692"/>
    </ligand>
</feature>
<evidence type="ECO:0000256" key="11">
    <source>
        <dbReference type="ARBA" id="ARBA00023002"/>
    </source>
</evidence>
<dbReference type="AlphaFoldDB" id="A0AAN7UVK7"/>
<evidence type="ECO:0000256" key="3">
    <source>
        <dbReference type="ARBA" id="ARBA00006105"/>
    </source>
</evidence>
<feature type="binding site" evidence="15">
    <location>
        <position position="292"/>
    </location>
    <ligand>
        <name>FAD</name>
        <dbReference type="ChEBI" id="CHEBI:57692"/>
    </ligand>
</feature>
<dbReference type="InterPro" id="IPR001709">
    <property type="entry name" value="Flavoprot_Pyr_Nucl_cyt_Rdtase"/>
</dbReference>
<evidence type="ECO:0008006" key="21">
    <source>
        <dbReference type="Google" id="ProtNLM"/>
    </source>
</evidence>
<dbReference type="InterPro" id="IPR039261">
    <property type="entry name" value="FNR_nucleotide-bd"/>
</dbReference>
<gene>
    <name evidence="19" type="ORF">RRF57_004039</name>
</gene>
<feature type="transmembrane region" description="Helical" evidence="16">
    <location>
        <begin position="112"/>
        <end position="133"/>
    </location>
</feature>
<dbReference type="GO" id="GO:0016491">
    <property type="term" value="F:oxidoreductase activity"/>
    <property type="evidence" value="ECO:0007669"/>
    <property type="project" value="UniProtKB-KW"/>
</dbReference>
<feature type="domain" description="Cytochrome b5 heme-binding" evidence="17">
    <location>
        <begin position="5"/>
        <end position="81"/>
    </location>
</feature>
<dbReference type="InterPro" id="IPR001199">
    <property type="entry name" value="Cyt_B5-like_heme/steroid-bd"/>
</dbReference>
<dbReference type="Pfam" id="PF00173">
    <property type="entry name" value="Cyt-b5"/>
    <property type="match status" value="1"/>
</dbReference>
<dbReference type="SUPFAM" id="SSF63380">
    <property type="entry name" value="Riboflavin synthase domain-like"/>
    <property type="match status" value="1"/>
</dbReference>
<dbReference type="InterPro" id="IPR008333">
    <property type="entry name" value="Cbr1-like_FAD-bd_dom"/>
</dbReference>
<dbReference type="InterPro" id="IPR036400">
    <property type="entry name" value="Cyt_B5-like_heme/steroid_sf"/>
</dbReference>
<dbReference type="GO" id="GO:0020037">
    <property type="term" value="F:heme binding"/>
    <property type="evidence" value="ECO:0007669"/>
    <property type="project" value="UniProtKB-UniRule"/>
</dbReference>
<dbReference type="InterPro" id="IPR017938">
    <property type="entry name" value="Riboflavin_synthase-like_b-brl"/>
</dbReference>
<reference evidence="19 20" key="1">
    <citation type="submission" date="2023-10" db="EMBL/GenBank/DDBJ databases">
        <title>Draft genome sequence of Xylaria bambusicola isolate GMP-LS, the root and basal stem rot pathogen of sugarcane in Indonesia.</title>
        <authorList>
            <person name="Selvaraj P."/>
            <person name="Muralishankar V."/>
            <person name="Muruganantham S."/>
            <person name="Sp S."/>
            <person name="Haryani S."/>
            <person name="Lau K.J.X."/>
            <person name="Naqvi N.I."/>
        </authorList>
    </citation>
    <scope>NUCLEOTIDE SEQUENCE [LARGE SCALE GENOMIC DNA]</scope>
    <source>
        <strain evidence="19">GMP-LS</strain>
    </source>
</reference>
<keyword evidence="13" id="KW-0520">NAD</keyword>
<keyword evidence="12 16" id="KW-0408">Iron</keyword>
<feature type="binding site" evidence="15">
    <location>
        <position position="284"/>
    </location>
    <ligand>
        <name>FAD</name>
        <dbReference type="ChEBI" id="CHEBI:57692"/>
    </ligand>
</feature>
<dbReference type="InterPro" id="IPR001433">
    <property type="entry name" value="OxRdtase_FAD/NAD-bd"/>
</dbReference>
<dbReference type="Proteomes" id="UP001305414">
    <property type="component" value="Unassembled WGS sequence"/>
</dbReference>
<keyword evidence="10 16" id="KW-1133">Transmembrane helix</keyword>
<dbReference type="PRINTS" id="PR00406">
    <property type="entry name" value="CYTB5RDTASE"/>
</dbReference>
<evidence type="ECO:0000256" key="8">
    <source>
        <dbReference type="ARBA" id="ARBA00022787"/>
    </source>
</evidence>
<evidence type="ECO:0000256" key="1">
    <source>
        <dbReference type="ARBA" id="ARBA00001974"/>
    </source>
</evidence>
<keyword evidence="5 15" id="KW-0285">Flavoprotein</keyword>
<keyword evidence="9 15" id="KW-0274">FAD</keyword>
<dbReference type="PROSITE" id="PS50255">
    <property type="entry name" value="CYTOCHROME_B5_2"/>
    <property type="match status" value="1"/>
</dbReference>
<keyword evidence="8" id="KW-0496">Mitochondrion</keyword>
<comment type="similarity">
    <text evidence="16">Belongs to the cytochrome b5 family.</text>
</comment>
<proteinExistence type="inferred from homology"/>
<dbReference type="PANTHER" id="PTHR19370:SF178">
    <property type="entry name" value="CYTOCHROME-B5 REDUCTASE"/>
    <property type="match status" value="1"/>
</dbReference>
<dbReference type="SUPFAM" id="SSF52343">
    <property type="entry name" value="Ferredoxin reductase-like, C-terminal NADP-linked domain"/>
    <property type="match status" value="1"/>
</dbReference>
<comment type="similarity">
    <text evidence="3">Belongs to the flavoprotein pyridine nucleotide cytochrome reductase family.</text>
</comment>
<dbReference type="Gene3D" id="3.10.120.10">
    <property type="entry name" value="Cytochrome b5-like heme/steroid binding domain"/>
    <property type="match status" value="1"/>
</dbReference>
<feature type="domain" description="FAD-binding FR-type" evidence="18">
    <location>
        <begin position="215"/>
        <end position="319"/>
    </location>
</feature>
<dbReference type="CDD" id="cd06183">
    <property type="entry name" value="cyt_b5_reduct_like"/>
    <property type="match status" value="1"/>
</dbReference>
<evidence type="ECO:0000256" key="15">
    <source>
        <dbReference type="PIRSR" id="PIRSR601834-1"/>
    </source>
</evidence>
<evidence type="ECO:0000256" key="10">
    <source>
        <dbReference type="ARBA" id="ARBA00022989"/>
    </source>
</evidence>
<sequence>MAVEDVEYTAKEVAAHNTATDAWMIIHGQVYDVTSYIGDHPGGADVLLDAAGKDASVEFDNAGHSDDASEIMATYRIGKLQGSNAKKATSTVRLSVGVKARKPDTTKSSLNIVMGFGVATAAILGTAGLYHMVNQRVSLTNLLNGLILRRNQRLGFLEGFLIASTAFCIAGTLLSRSLLSVIHLHPTFLNHPPHIKLPKRIKADILSQSGWLHPTTFQSLPLVKKDLVAPNTYHLGFELPTPKSVLGLPIGQHVAITANVDGRAVTRSYTPISNNADCGMLDLIVKCYPDGKLTGGYLATLSIGDEVQFRGPKGAMRYKHGYCKRIGMLAGGSGITPMYQLIRAICEDERDTTQVSLIYANRTEADILLRSELEAFSRKYPNNFKLYYILDSPTPDWQGGKGYVTKQILAEHFPAPDADSRAMICGPPGMVNAAKKALVELGFDKPGTMSKMSDQVFCF</sequence>
<evidence type="ECO:0000259" key="18">
    <source>
        <dbReference type="PROSITE" id="PS51384"/>
    </source>
</evidence>
<keyword evidence="7 16" id="KW-0479">Metal-binding</keyword>
<accession>A0AAN7UVK7</accession>
<evidence type="ECO:0000313" key="19">
    <source>
        <dbReference type="EMBL" id="KAK5628324.1"/>
    </source>
</evidence>
<dbReference type="InterPro" id="IPR001834">
    <property type="entry name" value="CBR-like"/>
</dbReference>
<keyword evidence="11" id="KW-0560">Oxidoreductase</keyword>
<evidence type="ECO:0000256" key="7">
    <source>
        <dbReference type="ARBA" id="ARBA00022723"/>
    </source>
</evidence>
<comment type="subcellular location">
    <subcellularLocation>
        <location evidence="2">Mitochondrion outer membrane</location>
        <topology evidence="2">Single-pass membrane protein</topology>
    </subcellularLocation>
</comment>
<keyword evidence="6 16" id="KW-0812">Transmembrane</keyword>
<dbReference type="Pfam" id="PF00970">
    <property type="entry name" value="FAD_binding_6"/>
    <property type="match status" value="1"/>
</dbReference>
<dbReference type="FunFam" id="3.40.50.80:FF:000019">
    <property type="entry name" value="NADH-cytochrome b5 reductase"/>
    <property type="match status" value="1"/>
</dbReference>
<dbReference type="PROSITE" id="PS00191">
    <property type="entry name" value="CYTOCHROME_B5_1"/>
    <property type="match status" value="1"/>
</dbReference>
<feature type="transmembrane region" description="Helical" evidence="16">
    <location>
        <begin position="154"/>
        <end position="174"/>
    </location>
</feature>
<keyword evidence="8" id="KW-1000">Mitochondrion outer membrane</keyword>
<dbReference type="InterPro" id="IPR018506">
    <property type="entry name" value="Cyt_B5_heme-BS"/>
</dbReference>
<evidence type="ECO:0000259" key="17">
    <source>
        <dbReference type="PROSITE" id="PS50255"/>
    </source>
</evidence>
<keyword evidence="4 16" id="KW-0349">Heme</keyword>
<evidence type="ECO:0000256" key="13">
    <source>
        <dbReference type="ARBA" id="ARBA00023027"/>
    </source>
</evidence>
<dbReference type="SMART" id="SM01117">
    <property type="entry name" value="Cyt-b5"/>
    <property type="match status" value="1"/>
</dbReference>
<dbReference type="Pfam" id="PF00175">
    <property type="entry name" value="NAD_binding_1"/>
    <property type="match status" value="1"/>
</dbReference>
<comment type="caution">
    <text evidence="16">Lacks conserved residue(s) required for the propagation of feature annotation.</text>
</comment>
<dbReference type="PRINTS" id="PR00371">
    <property type="entry name" value="FPNCR"/>
</dbReference>
<evidence type="ECO:0000256" key="9">
    <source>
        <dbReference type="ARBA" id="ARBA00022827"/>
    </source>
</evidence>
<dbReference type="GO" id="GO:0046872">
    <property type="term" value="F:metal ion binding"/>
    <property type="evidence" value="ECO:0007669"/>
    <property type="project" value="UniProtKB-UniRule"/>
</dbReference>
<evidence type="ECO:0000256" key="4">
    <source>
        <dbReference type="ARBA" id="ARBA00022617"/>
    </source>
</evidence>
<dbReference type="InterPro" id="IPR017927">
    <property type="entry name" value="FAD-bd_FR_type"/>
</dbReference>
<dbReference type="GO" id="GO:0005783">
    <property type="term" value="C:endoplasmic reticulum"/>
    <property type="evidence" value="ECO:0007669"/>
    <property type="project" value="TreeGrafter"/>
</dbReference>
<dbReference type="PRINTS" id="PR00363">
    <property type="entry name" value="CYTOCHROMEB5"/>
</dbReference>
<feature type="binding site" evidence="15">
    <location>
        <position position="286"/>
    </location>
    <ligand>
        <name>FAD</name>
        <dbReference type="ChEBI" id="CHEBI:57692"/>
    </ligand>
</feature>